<dbReference type="Proteomes" id="UP000306509">
    <property type="component" value="Unassembled WGS sequence"/>
</dbReference>
<evidence type="ECO:0000256" key="10">
    <source>
        <dbReference type="PROSITE-ProRule" id="PRU00169"/>
    </source>
</evidence>
<dbReference type="PROSITE" id="PS50110">
    <property type="entry name" value="RESPONSE_REGULATORY"/>
    <property type="match status" value="2"/>
</dbReference>
<dbReference type="InterPro" id="IPR036890">
    <property type="entry name" value="HATPase_C_sf"/>
</dbReference>
<dbReference type="PROSITE" id="PS50109">
    <property type="entry name" value="HIS_KIN"/>
    <property type="match status" value="1"/>
</dbReference>
<keyword evidence="11" id="KW-0175">Coiled coil</keyword>
<dbReference type="Pfam" id="PF00512">
    <property type="entry name" value="HisKA"/>
    <property type="match status" value="1"/>
</dbReference>
<dbReference type="SUPFAM" id="SSF47384">
    <property type="entry name" value="Homodimeric domain of signal transducing histidine kinase"/>
    <property type="match status" value="1"/>
</dbReference>
<evidence type="ECO:0000256" key="7">
    <source>
        <dbReference type="ARBA" id="ARBA00023012"/>
    </source>
</evidence>
<feature type="domain" description="Response regulatory" evidence="13">
    <location>
        <begin position="1075"/>
        <end position="1196"/>
    </location>
</feature>
<comment type="catalytic activity">
    <reaction evidence="1">
        <text>ATP + protein L-histidine = ADP + protein N-phospho-L-histidine.</text>
        <dbReference type="EC" id="2.7.13.3"/>
    </reaction>
</comment>
<keyword evidence="17" id="KW-1185">Reference proteome</keyword>
<dbReference type="Gene3D" id="3.40.50.2300">
    <property type="match status" value="2"/>
</dbReference>
<dbReference type="EMBL" id="QGQD01000069">
    <property type="protein sequence ID" value="TLC99422.1"/>
    <property type="molecule type" value="Genomic_DNA"/>
</dbReference>
<dbReference type="InterPro" id="IPR036097">
    <property type="entry name" value="HisK_dim/P_sf"/>
</dbReference>
<feature type="domain" description="PAS" evidence="14">
    <location>
        <begin position="274"/>
        <end position="348"/>
    </location>
</feature>
<dbReference type="SUPFAM" id="SSF55874">
    <property type="entry name" value="ATPase domain of HSP90 chaperone/DNA topoisomerase II/histidine kinase"/>
    <property type="match status" value="1"/>
</dbReference>
<dbReference type="SMART" id="SM00448">
    <property type="entry name" value="REC"/>
    <property type="match status" value="2"/>
</dbReference>
<evidence type="ECO:0000259" key="12">
    <source>
        <dbReference type="PROSITE" id="PS50109"/>
    </source>
</evidence>
<dbReference type="SMART" id="SM00086">
    <property type="entry name" value="PAC"/>
    <property type="match status" value="3"/>
</dbReference>
<dbReference type="CDD" id="cd00130">
    <property type="entry name" value="PAS"/>
    <property type="match status" value="2"/>
</dbReference>
<dbReference type="InterPro" id="IPR005467">
    <property type="entry name" value="His_kinase_dom"/>
</dbReference>
<evidence type="ECO:0000256" key="3">
    <source>
        <dbReference type="ARBA" id="ARBA00012438"/>
    </source>
</evidence>
<comment type="caution">
    <text evidence="16">The sequence shown here is derived from an EMBL/GenBank/DDBJ whole genome shotgun (WGS) entry which is preliminary data.</text>
</comment>
<dbReference type="InterPro" id="IPR001610">
    <property type="entry name" value="PAC"/>
</dbReference>
<sequence>MERGNDMKEQISARQTVRLFCSSWFEQRDAALATEFLADDIQFIGTGEKEFALGKTDMANYVLTDIREIPEPFEMELTVIHEQVFNDAIYIMTAEFTLRNSVYAWRLHGFFALCRQSNRWLVCSLHFAEPGSSQRGGEHYPQTLVLENVMKQRQALLNDSLAGGMMGGYIEPGFPFYFINRRMLEYLGYDSEAEFISDIGGMITQCMHPDDRERVDHEVDVQIEEKGEYVVEYRMKKKDGTYIWVHDTGLKMTAENNKPAITSVCIDITAQKQAQEEVLHIYNNIPGAVFRCRFDADFSVIDANDGLFEFIGYSREEFSAMGNKMSSVIYPEDLSVMAQRLKVQLADGNTIQNENRLICKDGTVKWISIKAQLLTEEDNEKYFYCVFVDITEEKLLQQRERELYEKELEYFAELSSAGGSIQGRINVTKDKLESYAASSNIAIAHVGNTYEETVESISASAVDRDYVQKIRNTLSREKLLADHAAGKVDYHFDFLCRSEGGETFWGSMSFRSSLNPETGDVIVFFYMFDVTEQKLQEQLLNRITELDYDIIMEIDIQQDSQRLFSFSSSQKNIFPCQDGFQQEIRVIADQFMDEPSKKEFLAKLDYGYMKKTLVKQDNYTFIVEMKDEFGMVHVKRFQIFYISQDLGRVCVTCNDATDVVRQEQKQKEELSAALVAAEQANAAKSDFLSRMSHEIRTPMNAIIGMSAIAARSIGDDEQVADCISKIGISSRFLLALINDILDMSRIESGKMLLKKEKIPVEEFLTGINSICYSQAAAKGVEYECIVDPVLDDYYIGDAMKLQQVLINILSNAIKFTKEGGKVTFSAAQQRKTKNDAVLRFIINDTGVGMSEGYLVHIFEPFSQESSGTTALYGGTGLGLAISKNIVDMMDGKITVRSIKGIGSEFTVDVKLGITEEEKLRHNQKKTNHNFSHLKTLVVDDDVAVCESTINTLQEIGIRAEWVDSGRKAIDRVKDLWEKSQYYDMILIDWKMPEMDGIETARRIRAIVGPEVTIIIMTAYDWISIENEAKLAGVNLLMSKPMFKSTLVSAFTRALGEQEEQAQQTEVINYDFTGNRVLLVEDNMINTEVAAMLLEDKGFVVDTAEHGLRAIELFSKSEPGYYNAILMDIRMPLMDGLTAANNIRHLSNVDAKTIPIIAMTANAFDDDIEKSKAAGMNAHLAKPIEPDRLYQTLYDFIYGKEV</sequence>
<dbReference type="PROSITE" id="PS50112">
    <property type="entry name" value="PAS"/>
    <property type="match status" value="1"/>
</dbReference>
<evidence type="ECO:0000256" key="4">
    <source>
        <dbReference type="ARBA" id="ARBA00018672"/>
    </source>
</evidence>
<evidence type="ECO:0000256" key="11">
    <source>
        <dbReference type="SAM" id="Coils"/>
    </source>
</evidence>
<gene>
    <name evidence="16" type="primary">barA_3</name>
    <name evidence="16" type="ORF">DSM106044_03625</name>
</gene>
<comment type="function">
    <text evidence="8">May play the central regulatory role in sporulation. It may be an element of the effector pathway responsible for the activation of sporulation genes in response to nutritional stress. Spo0A may act in concert with spo0H (a sigma factor) to control the expression of some genes that are critical to the sporulation process.</text>
</comment>
<dbReference type="PANTHER" id="PTHR45339:SF1">
    <property type="entry name" value="HYBRID SIGNAL TRANSDUCTION HISTIDINE KINASE J"/>
    <property type="match status" value="1"/>
</dbReference>
<evidence type="ECO:0000259" key="13">
    <source>
        <dbReference type="PROSITE" id="PS50110"/>
    </source>
</evidence>
<organism evidence="16 17">
    <name type="scientific">Robinsoniella peoriensis</name>
    <dbReference type="NCBI Taxonomy" id="180332"/>
    <lineage>
        <taxon>Bacteria</taxon>
        <taxon>Bacillati</taxon>
        <taxon>Bacillota</taxon>
        <taxon>Clostridia</taxon>
        <taxon>Lachnospirales</taxon>
        <taxon>Lachnospiraceae</taxon>
        <taxon>Robinsoniella</taxon>
    </lineage>
</organism>
<dbReference type="CDD" id="cd00082">
    <property type="entry name" value="HisKA"/>
    <property type="match status" value="1"/>
</dbReference>
<dbReference type="InterPro" id="IPR000700">
    <property type="entry name" value="PAS-assoc_C"/>
</dbReference>
<comment type="similarity">
    <text evidence="2">In the N-terminal section; belongs to the phytochrome family.</text>
</comment>
<dbReference type="InterPro" id="IPR004358">
    <property type="entry name" value="Sig_transdc_His_kin-like_C"/>
</dbReference>
<reference evidence="16 17" key="1">
    <citation type="journal article" date="2019" name="Anaerobe">
        <title>Detection of Robinsoniella peoriensis in multiple bone samples of a trauma patient.</title>
        <authorList>
            <person name="Schrottner P."/>
            <person name="Hartwich K."/>
            <person name="Bunk B."/>
            <person name="Schober I."/>
            <person name="Helbig S."/>
            <person name="Rudolph W.W."/>
            <person name="Gunzer F."/>
        </authorList>
    </citation>
    <scope>NUCLEOTIDE SEQUENCE [LARGE SCALE GENOMIC DNA]</scope>
    <source>
        <strain evidence="16 17">DSM 106044</strain>
    </source>
</reference>
<dbReference type="SUPFAM" id="SSF55785">
    <property type="entry name" value="PYP-like sensor domain (PAS domain)"/>
    <property type="match status" value="2"/>
</dbReference>
<evidence type="ECO:0000259" key="15">
    <source>
        <dbReference type="PROSITE" id="PS50113"/>
    </source>
</evidence>
<dbReference type="InterPro" id="IPR001789">
    <property type="entry name" value="Sig_transdc_resp-reg_receiver"/>
</dbReference>
<evidence type="ECO:0000313" key="16">
    <source>
        <dbReference type="EMBL" id="TLC99422.1"/>
    </source>
</evidence>
<dbReference type="EC" id="2.7.13.3" evidence="3"/>
<evidence type="ECO:0000313" key="17">
    <source>
        <dbReference type="Proteomes" id="UP000306509"/>
    </source>
</evidence>
<dbReference type="SUPFAM" id="SSF54427">
    <property type="entry name" value="NTF2-like"/>
    <property type="match status" value="1"/>
</dbReference>
<dbReference type="InterPro" id="IPR003594">
    <property type="entry name" value="HATPase_dom"/>
</dbReference>
<dbReference type="SUPFAM" id="SSF52172">
    <property type="entry name" value="CheY-like"/>
    <property type="match status" value="2"/>
</dbReference>
<evidence type="ECO:0000256" key="8">
    <source>
        <dbReference type="ARBA" id="ARBA00024867"/>
    </source>
</evidence>
<dbReference type="PROSITE" id="PS50113">
    <property type="entry name" value="PAC"/>
    <property type="match status" value="2"/>
</dbReference>
<dbReference type="InterPro" id="IPR003661">
    <property type="entry name" value="HisK_dim/P_dom"/>
</dbReference>
<evidence type="ECO:0000256" key="6">
    <source>
        <dbReference type="ARBA" id="ARBA00022777"/>
    </source>
</evidence>
<dbReference type="FunFam" id="3.30.565.10:FF:000010">
    <property type="entry name" value="Sensor histidine kinase RcsC"/>
    <property type="match status" value="1"/>
</dbReference>
<name>A0A4U8Q5V1_9FIRM</name>
<dbReference type="PRINTS" id="PR00344">
    <property type="entry name" value="BCTRLSENSOR"/>
</dbReference>
<dbReference type="AlphaFoldDB" id="A0A4U8Q5V1"/>
<dbReference type="Pfam" id="PF00072">
    <property type="entry name" value="Response_reg"/>
    <property type="match status" value="2"/>
</dbReference>
<dbReference type="NCBIfam" id="TIGR00229">
    <property type="entry name" value="sensory_box"/>
    <property type="match status" value="2"/>
</dbReference>
<dbReference type="Gene3D" id="1.10.287.130">
    <property type="match status" value="1"/>
</dbReference>
<feature type="modified residue" description="4-aspartylphosphate" evidence="10">
    <location>
        <position position="1127"/>
    </location>
</feature>
<dbReference type="Gene3D" id="3.30.565.10">
    <property type="entry name" value="Histidine kinase-like ATPase, C-terminal domain"/>
    <property type="match status" value="1"/>
</dbReference>
<dbReference type="Pfam" id="PF02518">
    <property type="entry name" value="HATPase_c"/>
    <property type="match status" value="1"/>
</dbReference>
<dbReference type="GO" id="GO:0000155">
    <property type="term" value="F:phosphorelay sensor kinase activity"/>
    <property type="evidence" value="ECO:0007669"/>
    <property type="project" value="InterPro"/>
</dbReference>
<proteinExistence type="inferred from homology"/>
<keyword evidence="6 16" id="KW-0418">Kinase</keyword>
<dbReference type="CDD" id="cd16922">
    <property type="entry name" value="HATPase_EvgS-ArcB-TorS-like"/>
    <property type="match status" value="1"/>
</dbReference>
<feature type="domain" description="Histidine kinase" evidence="12">
    <location>
        <begin position="690"/>
        <end position="913"/>
    </location>
</feature>
<dbReference type="Pfam" id="PF08447">
    <property type="entry name" value="PAS_3"/>
    <property type="match status" value="2"/>
</dbReference>
<evidence type="ECO:0000256" key="1">
    <source>
        <dbReference type="ARBA" id="ARBA00000085"/>
    </source>
</evidence>
<dbReference type="InterPro" id="IPR032710">
    <property type="entry name" value="NTF2-like_dom_sf"/>
</dbReference>
<dbReference type="SMART" id="SM00388">
    <property type="entry name" value="HisKA"/>
    <property type="match status" value="1"/>
</dbReference>
<accession>A0A4U8Q5V1</accession>
<dbReference type="InterPro" id="IPR000014">
    <property type="entry name" value="PAS"/>
</dbReference>
<feature type="domain" description="Response regulatory" evidence="13">
    <location>
        <begin position="934"/>
        <end position="1054"/>
    </location>
</feature>
<dbReference type="InterPro" id="IPR035965">
    <property type="entry name" value="PAS-like_dom_sf"/>
</dbReference>
<evidence type="ECO:0000259" key="14">
    <source>
        <dbReference type="PROSITE" id="PS50112"/>
    </source>
</evidence>
<dbReference type="InterPro" id="IPR011006">
    <property type="entry name" value="CheY-like_superfamily"/>
</dbReference>
<evidence type="ECO:0000256" key="2">
    <source>
        <dbReference type="ARBA" id="ARBA00006402"/>
    </source>
</evidence>
<dbReference type="PANTHER" id="PTHR45339">
    <property type="entry name" value="HYBRID SIGNAL TRANSDUCTION HISTIDINE KINASE J"/>
    <property type="match status" value="1"/>
</dbReference>
<feature type="coiled-coil region" evidence="11">
    <location>
        <begin position="653"/>
        <end position="680"/>
    </location>
</feature>
<protein>
    <recommendedName>
        <fullName evidence="9">Circadian input-output histidine kinase CikA</fullName>
        <ecNumber evidence="3">2.7.13.3</ecNumber>
    </recommendedName>
    <alternativeName>
        <fullName evidence="4">Stage 0 sporulation protein A homolog</fullName>
    </alternativeName>
</protein>
<dbReference type="Gene3D" id="3.30.450.20">
    <property type="entry name" value="PAS domain"/>
    <property type="match status" value="2"/>
</dbReference>
<feature type="modified residue" description="4-aspartylphosphate" evidence="10">
    <location>
        <position position="988"/>
    </location>
</feature>
<dbReference type="STRING" id="180332.GCA_000797495_05622"/>
<evidence type="ECO:0000256" key="5">
    <source>
        <dbReference type="ARBA" id="ARBA00022553"/>
    </source>
</evidence>
<feature type="domain" description="PAC" evidence="15">
    <location>
        <begin position="229"/>
        <end position="280"/>
    </location>
</feature>
<keyword evidence="7" id="KW-0902">Two-component regulatory system</keyword>
<keyword evidence="16" id="KW-0808">Transferase</keyword>
<dbReference type="SMART" id="SM00091">
    <property type="entry name" value="PAS"/>
    <property type="match status" value="2"/>
</dbReference>
<dbReference type="InterPro" id="IPR013655">
    <property type="entry name" value="PAS_fold_3"/>
</dbReference>
<dbReference type="CDD" id="cd17546">
    <property type="entry name" value="REC_hyHK_CKI1_RcsC-like"/>
    <property type="match status" value="2"/>
</dbReference>
<dbReference type="SMART" id="SM00387">
    <property type="entry name" value="HATPase_c"/>
    <property type="match status" value="1"/>
</dbReference>
<feature type="domain" description="PAC" evidence="15">
    <location>
        <begin position="351"/>
        <end position="402"/>
    </location>
</feature>
<evidence type="ECO:0000256" key="9">
    <source>
        <dbReference type="ARBA" id="ARBA00074306"/>
    </source>
</evidence>
<keyword evidence="5 10" id="KW-0597">Phosphoprotein</keyword>